<evidence type="ECO:0000256" key="1">
    <source>
        <dbReference type="SAM" id="MobiDB-lite"/>
    </source>
</evidence>
<keyword evidence="3" id="KW-1185">Reference proteome</keyword>
<reference evidence="3" key="1">
    <citation type="journal article" date="2020" name="Genome Biol.">
        <title>Gamete binning: chromosome-level and haplotype-resolved genome assembly enabled by high-throughput single-cell sequencing of gamete genomes.</title>
        <authorList>
            <person name="Campoy J.A."/>
            <person name="Sun H."/>
            <person name="Goel M."/>
            <person name="Jiao W.-B."/>
            <person name="Folz-Donahue K."/>
            <person name="Wang N."/>
            <person name="Rubio M."/>
            <person name="Liu C."/>
            <person name="Kukat C."/>
            <person name="Ruiz D."/>
            <person name="Huettel B."/>
            <person name="Schneeberger K."/>
        </authorList>
    </citation>
    <scope>NUCLEOTIDE SEQUENCE [LARGE SCALE GENOMIC DNA]</scope>
    <source>
        <strain evidence="3">cv. Rojo Pasion</strain>
    </source>
</reference>
<dbReference type="Proteomes" id="UP000507245">
    <property type="component" value="Unassembled WGS sequence"/>
</dbReference>
<name>A0A6J5XSB5_PRUAR</name>
<dbReference type="EMBL" id="CAEKKB010000006">
    <property type="protein sequence ID" value="CAB4315217.1"/>
    <property type="molecule type" value="Genomic_DNA"/>
</dbReference>
<evidence type="ECO:0000313" key="3">
    <source>
        <dbReference type="Proteomes" id="UP000507245"/>
    </source>
</evidence>
<organism evidence="2 3">
    <name type="scientific">Prunus armeniaca</name>
    <name type="common">Apricot</name>
    <name type="synonym">Armeniaca vulgaris</name>
    <dbReference type="NCBI Taxonomy" id="36596"/>
    <lineage>
        <taxon>Eukaryota</taxon>
        <taxon>Viridiplantae</taxon>
        <taxon>Streptophyta</taxon>
        <taxon>Embryophyta</taxon>
        <taxon>Tracheophyta</taxon>
        <taxon>Spermatophyta</taxon>
        <taxon>Magnoliopsida</taxon>
        <taxon>eudicotyledons</taxon>
        <taxon>Gunneridae</taxon>
        <taxon>Pentapetalae</taxon>
        <taxon>rosids</taxon>
        <taxon>fabids</taxon>
        <taxon>Rosales</taxon>
        <taxon>Rosaceae</taxon>
        <taxon>Amygdaloideae</taxon>
        <taxon>Amygdaleae</taxon>
        <taxon>Prunus</taxon>
    </lineage>
</organism>
<evidence type="ECO:0000313" key="2">
    <source>
        <dbReference type="EMBL" id="CAB4315217.1"/>
    </source>
</evidence>
<gene>
    <name evidence="2" type="ORF">ORAREDHAP_LOCUS39846</name>
</gene>
<dbReference type="AlphaFoldDB" id="A0A6J5XSB5"/>
<protein>
    <submittedName>
        <fullName evidence="2">Uncharacterized protein</fullName>
    </submittedName>
</protein>
<feature type="compositionally biased region" description="Polar residues" evidence="1">
    <location>
        <begin position="109"/>
        <end position="119"/>
    </location>
</feature>
<sequence>MVEIRRFSQPCQTHSSKVQRIKLPRPLNPASVLKSSARTKRPRLMASSEGSRQIKPPPCRSKLMASSEGPSTLAERQGSCCETEASKNLSTNLAERQGQYGSKGAHTKPITQERSSNLL</sequence>
<feature type="region of interest" description="Disordered" evidence="1">
    <location>
        <begin position="1"/>
        <end position="119"/>
    </location>
</feature>
<accession>A0A6J5XSB5</accession>
<proteinExistence type="predicted"/>